<evidence type="ECO:0000256" key="1">
    <source>
        <dbReference type="ARBA" id="ARBA00022741"/>
    </source>
</evidence>
<dbReference type="PROSITE" id="PS50011">
    <property type="entry name" value="PROTEIN_KINASE_DOM"/>
    <property type="match status" value="1"/>
</dbReference>
<keyword evidence="6" id="KW-1185">Reference proteome</keyword>
<keyword evidence="1" id="KW-0547">Nucleotide-binding</keyword>
<feature type="domain" description="Protein kinase" evidence="4">
    <location>
        <begin position="330"/>
        <end position="599"/>
    </location>
</feature>
<dbReference type="EMBL" id="LFMI01000417">
    <property type="protein sequence ID" value="OTA03558.1"/>
    <property type="molecule type" value="Genomic_DNA"/>
</dbReference>
<dbReference type="GO" id="GO:0035556">
    <property type="term" value="P:intracellular signal transduction"/>
    <property type="evidence" value="ECO:0007669"/>
    <property type="project" value="TreeGrafter"/>
</dbReference>
<sequence>MSGRLAAGAQDTAQEISISTSFAANLPDRQVVEADMLTPPPPLTITTRQSTTPTHVTGTPALEALQEDSQDDRAASIEEAAVASAASPEVQTVSKATDIPGTDHQRMAVQSELSRDIATASMTVPGARLTIAYNRRFITEDEDFSTDVIRHPRTASGWDLISVVQCANSADFRFDLAYHRRPLKEVFRRHIPCYLAGHIFFQPASDNCVLRNQGGAEFYLVYLDASSTCAQESVDSMHCHVLRPGMWRISTRGEKPHEDEYHSLVEFLIQPRKFSTSIAGQFTGTKRRKLSETTTLARRHQHMPILIQELEDGQSARIRGMQDDAADYEVQRIKHIASTPSACVFSCRRSKTVAIMAVKVIHYDVEPIDQFDKRAAAHLASLVAGWKRELSFLERVKHDHIVSLMAHDGRLLALFLEHLPPSLDRGRTSKLDASSVRAVLRDISSALLYLEENGIVHHDIKPHNIAHSPTRGAVLLDFGQAAAVTASGIYGGTLAFLPPELPTHGTRGCAGDMWALGLTMLYVLGKMSMPFLRLDMRIRDLYRRIPPPQFGMLQENIASHRRVLNLNDEIERLVFRMLDPDVKARATARSIVSALDKTLLTV</sequence>
<dbReference type="Gene3D" id="3.30.200.20">
    <property type="entry name" value="Phosphorylase Kinase, domain 1"/>
    <property type="match status" value="1"/>
</dbReference>
<dbReference type="GO" id="GO:0005524">
    <property type="term" value="F:ATP binding"/>
    <property type="evidence" value="ECO:0007669"/>
    <property type="project" value="UniProtKB-KW"/>
</dbReference>
<dbReference type="Proteomes" id="UP000219286">
    <property type="component" value="Unassembled WGS sequence"/>
</dbReference>
<keyword evidence="2" id="KW-0067">ATP-binding</keyword>
<dbReference type="SMART" id="SM00220">
    <property type="entry name" value="S_TKc"/>
    <property type="match status" value="1"/>
</dbReference>
<dbReference type="AlphaFoldDB" id="A0A2H2ZC65"/>
<feature type="region of interest" description="Disordered" evidence="3">
    <location>
        <begin position="36"/>
        <end position="56"/>
    </location>
</feature>
<name>A0A2H2ZC65_TRIPA</name>
<proteinExistence type="predicted"/>
<dbReference type="PANTHER" id="PTHR24346:SF30">
    <property type="entry name" value="MATERNAL EMBRYONIC LEUCINE ZIPPER KINASE"/>
    <property type="match status" value="1"/>
</dbReference>
<dbReference type="Gene3D" id="1.10.510.10">
    <property type="entry name" value="Transferase(Phosphotransferase) domain 1"/>
    <property type="match status" value="1"/>
</dbReference>
<dbReference type="SUPFAM" id="SSF56112">
    <property type="entry name" value="Protein kinase-like (PK-like)"/>
    <property type="match status" value="1"/>
</dbReference>
<evidence type="ECO:0000259" key="4">
    <source>
        <dbReference type="PROSITE" id="PS50011"/>
    </source>
</evidence>
<comment type="caution">
    <text evidence="5">The sequence shown here is derived from an EMBL/GenBank/DDBJ whole genome shotgun (WGS) entry which is preliminary data.</text>
</comment>
<evidence type="ECO:0000256" key="3">
    <source>
        <dbReference type="SAM" id="MobiDB-lite"/>
    </source>
</evidence>
<organism evidence="5 6">
    <name type="scientific">Trichoderma parareesei</name>
    <name type="common">Filamentous fungus</name>
    <dbReference type="NCBI Taxonomy" id="858221"/>
    <lineage>
        <taxon>Eukaryota</taxon>
        <taxon>Fungi</taxon>
        <taxon>Dikarya</taxon>
        <taxon>Ascomycota</taxon>
        <taxon>Pezizomycotina</taxon>
        <taxon>Sordariomycetes</taxon>
        <taxon>Hypocreomycetidae</taxon>
        <taxon>Hypocreales</taxon>
        <taxon>Hypocreaceae</taxon>
        <taxon>Trichoderma</taxon>
    </lineage>
</organism>
<protein>
    <recommendedName>
        <fullName evidence="4">Protein kinase domain-containing protein</fullName>
    </recommendedName>
</protein>
<reference evidence="5 6" key="1">
    <citation type="journal article" date="2015" name="Genome Announc.">
        <title>Genome sequence and annotation of Trichoderma parareesei, the ancestor of the cellulase producer Trichoderma reesei.</title>
        <authorList>
            <person name="Yang D."/>
            <person name="Pomraning K."/>
            <person name="Kopchinskiy A."/>
            <person name="Karimi Aghcheh R."/>
            <person name="Atanasova L."/>
            <person name="Chenthamara K."/>
            <person name="Baker S.E."/>
            <person name="Zhang R."/>
            <person name="Shen Q."/>
            <person name="Freitag M."/>
            <person name="Kubicek C.P."/>
            <person name="Druzhinina I.S."/>
        </authorList>
    </citation>
    <scope>NUCLEOTIDE SEQUENCE [LARGE SCALE GENOMIC DNA]</scope>
    <source>
        <strain evidence="5 6">CBS 125925</strain>
    </source>
</reference>
<dbReference type="Pfam" id="PF00069">
    <property type="entry name" value="Pkinase"/>
    <property type="match status" value="1"/>
</dbReference>
<dbReference type="OrthoDB" id="1668230at2759"/>
<dbReference type="InterPro" id="IPR000719">
    <property type="entry name" value="Prot_kinase_dom"/>
</dbReference>
<evidence type="ECO:0000256" key="2">
    <source>
        <dbReference type="ARBA" id="ARBA00022840"/>
    </source>
</evidence>
<gene>
    <name evidence="5" type="ORF">A9Z42_0040440</name>
</gene>
<dbReference type="GO" id="GO:0004674">
    <property type="term" value="F:protein serine/threonine kinase activity"/>
    <property type="evidence" value="ECO:0007669"/>
    <property type="project" value="TreeGrafter"/>
</dbReference>
<dbReference type="InterPro" id="IPR011009">
    <property type="entry name" value="Kinase-like_dom_sf"/>
</dbReference>
<dbReference type="PANTHER" id="PTHR24346">
    <property type="entry name" value="MAP/MICROTUBULE AFFINITY-REGULATING KINASE"/>
    <property type="match status" value="1"/>
</dbReference>
<evidence type="ECO:0000313" key="6">
    <source>
        <dbReference type="Proteomes" id="UP000219286"/>
    </source>
</evidence>
<dbReference type="GO" id="GO:0005737">
    <property type="term" value="C:cytoplasm"/>
    <property type="evidence" value="ECO:0007669"/>
    <property type="project" value="TreeGrafter"/>
</dbReference>
<evidence type="ECO:0000313" key="5">
    <source>
        <dbReference type="EMBL" id="OTA03558.1"/>
    </source>
</evidence>
<accession>A0A2H2ZC65</accession>